<feature type="domain" description="Thioesterase" evidence="9">
    <location>
        <begin position="134"/>
        <end position="184"/>
    </location>
</feature>
<gene>
    <name evidence="11" type="ORF">EDD79_10044</name>
</gene>
<dbReference type="SUPFAM" id="SSF54637">
    <property type="entry name" value="Thioesterase/thiol ester dehydrase-isomerase"/>
    <property type="match status" value="1"/>
</dbReference>
<dbReference type="NCBIfam" id="NF003359">
    <property type="entry name" value="PRK04424.1"/>
    <property type="match status" value="1"/>
</dbReference>
<keyword evidence="5" id="KW-0443">Lipid metabolism</keyword>
<dbReference type="InterPro" id="IPR001034">
    <property type="entry name" value="DeoR_HTH"/>
</dbReference>
<name>A0A4R2UDK5_9FIRM</name>
<evidence type="ECO:0000259" key="9">
    <source>
        <dbReference type="Pfam" id="PF03061"/>
    </source>
</evidence>
<evidence type="ECO:0000259" key="10">
    <source>
        <dbReference type="Pfam" id="PF08220"/>
    </source>
</evidence>
<keyword evidence="4" id="KW-0805">Transcription regulation</keyword>
<keyword evidence="1" id="KW-0678">Repressor</keyword>
<dbReference type="GO" id="GO:0003700">
    <property type="term" value="F:DNA-binding transcription factor activity"/>
    <property type="evidence" value="ECO:0007669"/>
    <property type="project" value="InterPro"/>
</dbReference>
<dbReference type="GO" id="GO:0003677">
    <property type="term" value="F:DNA binding"/>
    <property type="evidence" value="ECO:0007669"/>
    <property type="project" value="UniProtKB-KW"/>
</dbReference>
<dbReference type="PIRSF" id="PIRSF037733">
    <property type="entry name" value="Transcription_factor_FapR"/>
    <property type="match status" value="1"/>
</dbReference>
<dbReference type="EMBL" id="SLYC01000004">
    <property type="protein sequence ID" value="TCQ05823.1"/>
    <property type="molecule type" value="Genomic_DNA"/>
</dbReference>
<proteinExistence type="predicted"/>
<dbReference type="InterPro" id="IPR017275">
    <property type="entry name" value="Transcription_factor_FapR"/>
</dbReference>
<dbReference type="CDD" id="cd03440">
    <property type="entry name" value="hot_dog"/>
    <property type="match status" value="1"/>
</dbReference>
<organism evidence="11 12">
    <name type="scientific">Serpentinicella alkaliphila</name>
    <dbReference type="NCBI Taxonomy" id="1734049"/>
    <lineage>
        <taxon>Bacteria</taxon>
        <taxon>Bacillati</taxon>
        <taxon>Bacillota</taxon>
        <taxon>Clostridia</taxon>
        <taxon>Peptostreptococcales</taxon>
        <taxon>Natronincolaceae</taxon>
        <taxon>Serpentinicella</taxon>
    </lineage>
</organism>
<sequence>MLNISTNTEVIRLKNQANKLNKIGRQGKLLEYIKDDPFLTDEDLCKSFGVSIQTIRLDRLELGIPELRERIKNVAEKNYSKVRSIIDTEIIGELIDLKLGESGISILETTKEMAFSKTKIVKGHHIFSQAESLAMAVVDTEVALTGVSNIKYLSPVNAGDKMIAKAEVVRVRENDHFVHVKITVNQVQVFRGKFILVALDSK</sequence>
<keyword evidence="12" id="KW-1185">Reference proteome</keyword>
<protein>
    <submittedName>
        <fullName evidence="11">Acyl-coenzyme A thioesterase PaaI-like protein</fullName>
    </submittedName>
</protein>
<dbReference type="GO" id="GO:0006633">
    <property type="term" value="P:fatty acid biosynthetic process"/>
    <property type="evidence" value="ECO:0007669"/>
    <property type="project" value="UniProtKB-KW"/>
</dbReference>
<evidence type="ECO:0000256" key="2">
    <source>
        <dbReference type="ARBA" id="ARBA00022516"/>
    </source>
</evidence>
<dbReference type="Pfam" id="PF08220">
    <property type="entry name" value="HTH_DeoR"/>
    <property type="match status" value="1"/>
</dbReference>
<evidence type="ECO:0000313" key="11">
    <source>
        <dbReference type="EMBL" id="TCQ05823.1"/>
    </source>
</evidence>
<dbReference type="InterPro" id="IPR036388">
    <property type="entry name" value="WH-like_DNA-bd_sf"/>
</dbReference>
<keyword evidence="6" id="KW-0238">DNA-binding</keyword>
<evidence type="ECO:0000256" key="7">
    <source>
        <dbReference type="ARBA" id="ARBA00023160"/>
    </source>
</evidence>
<comment type="caution">
    <text evidence="11">The sequence shown here is derived from an EMBL/GenBank/DDBJ whole genome shotgun (WGS) entry which is preliminary data.</text>
</comment>
<dbReference type="Gene3D" id="3.10.129.10">
    <property type="entry name" value="Hotdog Thioesterase"/>
    <property type="match status" value="1"/>
</dbReference>
<dbReference type="GO" id="GO:0045717">
    <property type="term" value="P:negative regulation of fatty acid biosynthetic process"/>
    <property type="evidence" value="ECO:0007669"/>
    <property type="project" value="InterPro"/>
</dbReference>
<dbReference type="AlphaFoldDB" id="A0A4R2UDK5"/>
<dbReference type="Pfam" id="PF03061">
    <property type="entry name" value="4HBT"/>
    <property type="match status" value="1"/>
</dbReference>
<accession>A0A4R2UDK5</accession>
<evidence type="ECO:0000256" key="8">
    <source>
        <dbReference type="ARBA" id="ARBA00023163"/>
    </source>
</evidence>
<evidence type="ECO:0000256" key="5">
    <source>
        <dbReference type="ARBA" id="ARBA00023098"/>
    </source>
</evidence>
<evidence type="ECO:0000256" key="1">
    <source>
        <dbReference type="ARBA" id="ARBA00022491"/>
    </source>
</evidence>
<dbReference type="GO" id="GO:0045892">
    <property type="term" value="P:negative regulation of DNA-templated transcription"/>
    <property type="evidence" value="ECO:0007669"/>
    <property type="project" value="InterPro"/>
</dbReference>
<dbReference type="Gene3D" id="1.10.10.10">
    <property type="entry name" value="Winged helix-like DNA-binding domain superfamily/Winged helix DNA-binding domain"/>
    <property type="match status" value="1"/>
</dbReference>
<keyword evidence="7" id="KW-0275">Fatty acid biosynthesis</keyword>
<dbReference type="Proteomes" id="UP000295504">
    <property type="component" value="Unassembled WGS sequence"/>
</dbReference>
<keyword evidence="2" id="KW-0444">Lipid biosynthesis</keyword>
<reference evidence="11 12" key="1">
    <citation type="submission" date="2019-03" db="EMBL/GenBank/DDBJ databases">
        <title>Genomic Encyclopedia of Type Strains, Phase IV (KMG-IV): sequencing the most valuable type-strain genomes for metagenomic binning, comparative biology and taxonomic classification.</title>
        <authorList>
            <person name="Goeker M."/>
        </authorList>
    </citation>
    <scope>NUCLEOTIDE SEQUENCE [LARGE SCALE GENOMIC DNA]</scope>
    <source>
        <strain evidence="11 12">DSM 100013</strain>
    </source>
</reference>
<evidence type="ECO:0000256" key="3">
    <source>
        <dbReference type="ARBA" id="ARBA00022832"/>
    </source>
</evidence>
<keyword evidence="8" id="KW-0804">Transcription</keyword>
<feature type="domain" description="HTH deoR-type" evidence="10">
    <location>
        <begin position="25"/>
        <end position="62"/>
    </location>
</feature>
<evidence type="ECO:0000313" key="12">
    <source>
        <dbReference type="Proteomes" id="UP000295504"/>
    </source>
</evidence>
<evidence type="ECO:0000256" key="4">
    <source>
        <dbReference type="ARBA" id="ARBA00023015"/>
    </source>
</evidence>
<dbReference type="InterPro" id="IPR029069">
    <property type="entry name" value="HotDog_dom_sf"/>
</dbReference>
<dbReference type="InterPro" id="IPR006683">
    <property type="entry name" value="Thioestr_dom"/>
</dbReference>
<evidence type="ECO:0000256" key="6">
    <source>
        <dbReference type="ARBA" id="ARBA00023125"/>
    </source>
</evidence>
<keyword evidence="3" id="KW-0276">Fatty acid metabolism</keyword>